<feature type="chain" id="PRO_5026913399" evidence="6">
    <location>
        <begin position="29"/>
        <end position="344"/>
    </location>
</feature>
<keyword evidence="5" id="KW-0325">Glycoprotein</keyword>
<reference evidence="9" key="1">
    <citation type="submission" date="2025-08" db="UniProtKB">
        <authorList>
            <consortium name="RefSeq"/>
        </authorList>
    </citation>
    <scope>IDENTIFICATION</scope>
    <source>
        <strain evidence="9">15085-1641.00</strain>
        <tissue evidence="9">Whole body</tissue>
    </source>
</reference>
<keyword evidence="4" id="KW-1015">Disulfide bond</keyword>
<dbReference type="Proteomes" id="UP000504633">
    <property type="component" value="Unplaced"/>
</dbReference>
<keyword evidence="3" id="KW-0677">Repeat</keyword>
<evidence type="ECO:0000313" key="9">
    <source>
        <dbReference type="RefSeq" id="XP_023173098.2"/>
    </source>
</evidence>
<dbReference type="Pfam" id="PF01607">
    <property type="entry name" value="CBM_14"/>
    <property type="match status" value="3"/>
</dbReference>
<gene>
    <name evidence="9" type="primary">LOC111600953</name>
</gene>
<dbReference type="AlphaFoldDB" id="A0A6J1M266"/>
<evidence type="ECO:0000259" key="7">
    <source>
        <dbReference type="PROSITE" id="PS50940"/>
    </source>
</evidence>
<dbReference type="SMART" id="SM00494">
    <property type="entry name" value="ChtBD2"/>
    <property type="match status" value="4"/>
</dbReference>
<dbReference type="InterPro" id="IPR051940">
    <property type="entry name" value="Chitin_bind-dev_reg"/>
</dbReference>
<evidence type="ECO:0000256" key="4">
    <source>
        <dbReference type="ARBA" id="ARBA00023157"/>
    </source>
</evidence>
<evidence type="ECO:0000256" key="5">
    <source>
        <dbReference type="ARBA" id="ARBA00023180"/>
    </source>
</evidence>
<protein>
    <submittedName>
        <fullName evidence="9">Peritrophin-44</fullName>
    </submittedName>
</protein>
<dbReference type="RefSeq" id="XP_023173098.2">
    <property type="nucleotide sequence ID" value="XM_023317330.2"/>
</dbReference>
<evidence type="ECO:0000256" key="2">
    <source>
        <dbReference type="ARBA" id="ARBA00022729"/>
    </source>
</evidence>
<dbReference type="PANTHER" id="PTHR23301">
    <property type="entry name" value="CHITIN BINDING PERITROPHIN-A"/>
    <property type="match status" value="1"/>
</dbReference>
<feature type="signal peptide" evidence="6">
    <location>
        <begin position="1"/>
        <end position="28"/>
    </location>
</feature>
<dbReference type="KEGG" id="dhe:111600953"/>
<dbReference type="PANTHER" id="PTHR23301:SF106">
    <property type="entry name" value="CHITIN-BINDING TYPE-2 DOMAIN-CONTAINING PROTEIN-RELATED"/>
    <property type="match status" value="1"/>
</dbReference>
<feature type="domain" description="Chitin-binding type-2" evidence="7">
    <location>
        <begin position="227"/>
        <end position="282"/>
    </location>
</feature>
<organism evidence="8 9">
    <name type="scientific">Drosophila hydei</name>
    <name type="common">Fruit fly</name>
    <dbReference type="NCBI Taxonomy" id="7224"/>
    <lineage>
        <taxon>Eukaryota</taxon>
        <taxon>Metazoa</taxon>
        <taxon>Ecdysozoa</taxon>
        <taxon>Arthropoda</taxon>
        <taxon>Hexapoda</taxon>
        <taxon>Insecta</taxon>
        <taxon>Pterygota</taxon>
        <taxon>Neoptera</taxon>
        <taxon>Endopterygota</taxon>
        <taxon>Diptera</taxon>
        <taxon>Brachycera</taxon>
        <taxon>Muscomorpha</taxon>
        <taxon>Ephydroidea</taxon>
        <taxon>Drosophilidae</taxon>
        <taxon>Drosophila</taxon>
    </lineage>
</organism>
<dbReference type="PROSITE" id="PS50940">
    <property type="entry name" value="CHIT_BIND_II"/>
    <property type="match status" value="4"/>
</dbReference>
<name>A0A6J1M266_DROHY</name>
<sequence length="344" mass="36811">MQHNSQAFHSKGIVLAAACLMLASQSAGYTMQDMCAQWSGNGYIGNPSDCTSWGYCKAQQLVGYGTCGANLVYESKSQTCQPASTTACSTSVQKTCSALKTTGFVADPTDCTKYAYCFGNGQSQTVSCPTGQTYAANNNTCVWGPSCAQDSICRFMPNNIFVGDPQNCGQYLHCINGYGVWGSCPTDLYYNAAIGVCQKTNPCTDTDNGNNNNNNGDGNSALPPSTISTCTAEKFQSDGQTCYGFYYCKSESQGIWGSCPFGLEFSSENQTCVSPASLVCEHDRCANTNLTYAAVAGTNCQEYRYCPSGDKAYCKAPYSYFDEINGVCVQKKPTYPICGDDDGN</sequence>
<dbReference type="InterPro" id="IPR002557">
    <property type="entry name" value="Chitin-bd_dom"/>
</dbReference>
<evidence type="ECO:0000256" key="3">
    <source>
        <dbReference type="ARBA" id="ARBA00022737"/>
    </source>
</evidence>
<dbReference type="OrthoDB" id="6020543at2759"/>
<keyword evidence="1" id="KW-0147">Chitin-binding</keyword>
<keyword evidence="8" id="KW-1185">Reference proteome</keyword>
<dbReference type="GO" id="GO:0008061">
    <property type="term" value="F:chitin binding"/>
    <property type="evidence" value="ECO:0007669"/>
    <property type="project" value="UniProtKB-KW"/>
</dbReference>
<dbReference type="OMA" id="EYEICSS"/>
<evidence type="ECO:0000256" key="1">
    <source>
        <dbReference type="ARBA" id="ARBA00022669"/>
    </source>
</evidence>
<evidence type="ECO:0000313" key="8">
    <source>
        <dbReference type="Proteomes" id="UP000504633"/>
    </source>
</evidence>
<feature type="domain" description="Chitin-binding type-2" evidence="7">
    <location>
        <begin position="150"/>
        <end position="205"/>
    </location>
</feature>
<keyword evidence="2 6" id="KW-0732">Signal</keyword>
<feature type="domain" description="Chitin-binding type-2" evidence="7">
    <location>
        <begin position="32"/>
        <end position="90"/>
    </location>
</feature>
<feature type="domain" description="Chitin-binding type-2" evidence="7">
    <location>
        <begin position="93"/>
        <end position="149"/>
    </location>
</feature>
<dbReference type="Gene3D" id="2.170.140.10">
    <property type="entry name" value="Chitin binding domain"/>
    <property type="match status" value="3"/>
</dbReference>
<dbReference type="SUPFAM" id="SSF57625">
    <property type="entry name" value="Invertebrate chitin-binding proteins"/>
    <property type="match status" value="4"/>
</dbReference>
<dbReference type="GO" id="GO:0005576">
    <property type="term" value="C:extracellular region"/>
    <property type="evidence" value="ECO:0007669"/>
    <property type="project" value="InterPro"/>
</dbReference>
<dbReference type="GeneID" id="111600953"/>
<evidence type="ECO:0000256" key="6">
    <source>
        <dbReference type="SAM" id="SignalP"/>
    </source>
</evidence>
<proteinExistence type="predicted"/>
<accession>A0A6J1M266</accession>
<dbReference type="InterPro" id="IPR036508">
    <property type="entry name" value="Chitin-bd_dom_sf"/>
</dbReference>